<evidence type="ECO:0000256" key="1">
    <source>
        <dbReference type="SAM" id="MobiDB-lite"/>
    </source>
</evidence>
<evidence type="ECO:0000313" key="3">
    <source>
        <dbReference type="EMBL" id="MFC5451087.1"/>
    </source>
</evidence>
<dbReference type="PROSITE" id="PS50943">
    <property type="entry name" value="HTH_CROC1"/>
    <property type="match status" value="1"/>
</dbReference>
<dbReference type="Proteomes" id="UP001596044">
    <property type="component" value="Unassembled WGS sequence"/>
</dbReference>
<sequence length="182" mass="21045">MANENILNSKTTLEYLVLVNEQSYSGIGRELNITPQQFSDWIKKRRPIPQERLKTLSNYFGIDESYLVDENNFTKNLDSINKLDIQMLLIKKKIDEGIEEESYHEHIQKLQKEKSKQIRIGRLASILHYDHEEIDQKIDQFLAEMEQLIRGRELGSDSSTRQGADQHGAASSPSKSQVNLVK</sequence>
<proteinExistence type="predicted"/>
<dbReference type="RefSeq" id="WP_270879492.1">
    <property type="nucleotide sequence ID" value="NZ_JAQFVF010000025.1"/>
</dbReference>
<feature type="region of interest" description="Disordered" evidence="1">
    <location>
        <begin position="153"/>
        <end position="182"/>
    </location>
</feature>
<evidence type="ECO:0000313" key="4">
    <source>
        <dbReference type="Proteomes" id="UP001596044"/>
    </source>
</evidence>
<dbReference type="Gene3D" id="1.10.260.40">
    <property type="entry name" value="lambda repressor-like DNA-binding domains"/>
    <property type="match status" value="1"/>
</dbReference>
<keyword evidence="4" id="KW-1185">Reference proteome</keyword>
<feature type="domain" description="HTH cro/C1-type" evidence="2">
    <location>
        <begin position="29"/>
        <end position="67"/>
    </location>
</feature>
<dbReference type="CDD" id="cd00093">
    <property type="entry name" value="HTH_XRE"/>
    <property type="match status" value="1"/>
</dbReference>
<name>A0ABW0KET7_9BACL</name>
<accession>A0ABW0KET7</accession>
<gene>
    <name evidence="3" type="ORF">ACFPOG_22885</name>
</gene>
<evidence type="ECO:0000259" key="2">
    <source>
        <dbReference type="PROSITE" id="PS50943"/>
    </source>
</evidence>
<reference evidence="4" key="1">
    <citation type="journal article" date="2019" name="Int. J. Syst. Evol. Microbiol.">
        <title>The Global Catalogue of Microorganisms (GCM) 10K type strain sequencing project: providing services to taxonomists for standard genome sequencing and annotation.</title>
        <authorList>
            <consortium name="The Broad Institute Genomics Platform"/>
            <consortium name="The Broad Institute Genome Sequencing Center for Infectious Disease"/>
            <person name="Wu L."/>
            <person name="Ma J."/>
        </authorList>
    </citation>
    <scope>NUCLEOTIDE SEQUENCE [LARGE SCALE GENOMIC DNA]</scope>
    <source>
        <strain evidence="4">KACC 11904</strain>
    </source>
</reference>
<organism evidence="3 4">
    <name type="scientific">Paenibacillus aestuarii</name>
    <dbReference type="NCBI Taxonomy" id="516965"/>
    <lineage>
        <taxon>Bacteria</taxon>
        <taxon>Bacillati</taxon>
        <taxon>Bacillota</taxon>
        <taxon>Bacilli</taxon>
        <taxon>Bacillales</taxon>
        <taxon>Paenibacillaceae</taxon>
        <taxon>Paenibacillus</taxon>
    </lineage>
</organism>
<dbReference type="EMBL" id="JBHSMJ010000031">
    <property type="protein sequence ID" value="MFC5451087.1"/>
    <property type="molecule type" value="Genomic_DNA"/>
</dbReference>
<protein>
    <submittedName>
        <fullName evidence="3">XRE family transcriptional regulator</fullName>
    </submittedName>
</protein>
<dbReference type="InterPro" id="IPR010982">
    <property type="entry name" value="Lambda_DNA-bd_dom_sf"/>
</dbReference>
<dbReference type="SUPFAM" id="SSF47413">
    <property type="entry name" value="lambda repressor-like DNA-binding domains"/>
    <property type="match status" value="1"/>
</dbReference>
<feature type="compositionally biased region" description="Polar residues" evidence="1">
    <location>
        <begin position="156"/>
        <end position="182"/>
    </location>
</feature>
<dbReference type="InterPro" id="IPR001387">
    <property type="entry name" value="Cro/C1-type_HTH"/>
</dbReference>
<comment type="caution">
    <text evidence="3">The sequence shown here is derived from an EMBL/GenBank/DDBJ whole genome shotgun (WGS) entry which is preliminary data.</text>
</comment>